<keyword evidence="2" id="KW-1185">Reference proteome</keyword>
<accession>A0ACD0NPF7</accession>
<name>A0ACD0NPF7_9BASI</name>
<proteinExistence type="predicted"/>
<gene>
    <name evidence="1" type="ORF">IE53DRAFT_381986</name>
</gene>
<evidence type="ECO:0000313" key="1">
    <source>
        <dbReference type="EMBL" id="PWN47634.1"/>
    </source>
</evidence>
<reference evidence="1 2" key="1">
    <citation type="journal article" date="2018" name="Mol. Biol. Evol.">
        <title>Broad Genomic Sampling Reveals a Smut Pathogenic Ancestry of the Fungal Clade Ustilaginomycotina.</title>
        <authorList>
            <person name="Kijpornyongpan T."/>
            <person name="Mondo S.J."/>
            <person name="Barry K."/>
            <person name="Sandor L."/>
            <person name="Lee J."/>
            <person name="Lipzen A."/>
            <person name="Pangilinan J."/>
            <person name="LaButti K."/>
            <person name="Hainaut M."/>
            <person name="Henrissat B."/>
            <person name="Grigoriev I.V."/>
            <person name="Spatafora J.W."/>
            <person name="Aime M.C."/>
        </authorList>
    </citation>
    <scope>NUCLEOTIDE SEQUENCE [LARGE SCALE GENOMIC DNA]</scope>
    <source>
        <strain evidence="1 2">SA 807</strain>
    </source>
</reference>
<sequence length="83" mass="8521">MSYTIAGKKFLNEHVALAVLGTYGALGYLSSGGDKKASASAPAGSKDASSVPTPPINASSSDEEAFIKQFLAEAESKDGQRQV</sequence>
<dbReference type="EMBL" id="KZ820379">
    <property type="protein sequence ID" value="PWN47634.1"/>
    <property type="molecule type" value="Genomic_DNA"/>
</dbReference>
<protein>
    <submittedName>
        <fullName evidence="1">Uncharacterized protein</fullName>
    </submittedName>
</protein>
<evidence type="ECO:0000313" key="2">
    <source>
        <dbReference type="Proteomes" id="UP000245626"/>
    </source>
</evidence>
<organism evidence="1 2">
    <name type="scientific">Violaceomyces palustris</name>
    <dbReference type="NCBI Taxonomy" id="1673888"/>
    <lineage>
        <taxon>Eukaryota</taxon>
        <taxon>Fungi</taxon>
        <taxon>Dikarya</taxon>
        <taxon>Basidiomycota</taxon>
        <taxon>Ustilaginomycotina</taxon>
        <taxon>Ustilaginomycetes</taxon>
        <taxon>Violaceomycetales</taxon>
        <taxon>Violaceomycetaceae</taxon>
        <taxon>Violaceomyces</taxon>
    </lineage>
</organism>
<dbReference type="Proteomes" id="UP000245626">
    <property type="component" value="Unassembled WGS sequence"/>
</dbReference>